<evidence type="ECO:0000256" key="1">
    <source>
        <dbReference type="SAM" id="MobiDB-lite"/>
    </source>
</evidence>
<feature type="region of interest" description="Disordered" evidence="1">
    <location>
        <begin position="109"/>
        <end position="130"/>
    </location>
</feature>
<organism evidence="2 3">
    <name type="scientific">Trametes coccinea (strain BRFM310)</name>
    <name type="common">Pycnoporus coccineus</name>
    <dbReference type="NCBI Taxonomy" id="1353009"/>
    <lineage>
        <taxon>Eukaryota</taxon>
        <taxon>Fungi</taxon>
        <taxon>Dikarya</taxon>
        <taxon>Basidiomycota</taxon>
        <taxon>Agaricomycotina</taxon>
        <taxon>Agaricomycetes</taxon>
        <taxon>Polyporales</taxon>
        <taxon>Polyporaceae</taxon>
        <taxon>Trametes</taxon>
    </lineage>
</organism>
<accession>A0A1Y2IIB7</accession>
<sequence length="199" mass="21859">MDERDAARGCRLTPLETYWAFMSHRRAGVASCDGRGSRLTSTFSACLSACRCLGALPQRWAAIALRQLAGEWAALTPSSGAANCMTRSQLCRSQCAFDRFIRASPTEKVKRRGRLPSPMPFRGPTARSRRDSPWHFAGILQGPSPASDRLLPPQLPFPAILRLLWHASTVVAPIRSLVQWLWTHESCASPNAFPGGARS</sequence>
<keyword evidence="3" id="KW-1185">Reference proteome</keyword>
<dbReference type="Proteomes" id="UP000193067">
    <property type="component" value="Unassembled WGS sequence"/>
</dbReference>
<dbReference type="EMBL" id="KZ084115">
    <property type="protein sequence ID" value="OSD00916.1"/>
    <property type="molecule type" value="Genomic_DNA"/>
</dbReference>
<protein>
    <submittedName>
        <fullName evidence="2">Uncharacterized protein</fullName>
    </submittedName>
</protein>
<name>A0A1Y2IIB7_TRAC3</name>
<dbReference type="AlphaFoldDB" id="A0A1Y2IIB7"/>
<reference evidence="2 3" key="1">
    <citation type="journal article" date="2015" name="Biotechnol. Biofuels">
        <title>Enhanced degradation of softwood versus hardwood by the white-rot fungus Pycnoporus coccineus.</title>
        <authorList>
            <person name="Couturier M."/>
            <person name="Navarro D."/>
            <person name="Chevret D."/>
            <person name="Henrissat B."/>
            <person name="Piumi F."/>
            <person name="Ruiz-Duenas F.J."/>
            <person name="Martinez A.T."/>
            <person name="Grigoriev I.V."/>
            <person name="Riley R."/>
            <person name="Lipzen A."/>
            <person name="Berrin J.G."/>
            <person name="Master E.R."/>
            <person name="Rosso M.N."/>
        </authorList>
    </citation>
    <scope>NUCLEOTIDE SEQUENCE [LARGE SCALE GENOMIC DNA]</scope>
    <source>
        <strain evidence="2 3">BRFM310</strain>
    </source>
</reference>
<evidence type="ECO:0000313" key="2">
    <source>
        <dbReference type="EMBL" id="OSD00916.1"/>
    </source>
</evidence>
<evidence type="ECO:0000313" key="3">
    <source>
        <dbReference type="Proteomes" id="UP000193067"/>
    </source>
</evidence>
<dbReference type="OrthoDB" id="10300682at2759"/>
<gene>
    <name evidence="2" type="ORF">PYCCODRAFT_650177</name>
</gene>
<proteinExistence type="predicted"/>